<sequence>MNEEANQYLQQLVSLNENILEALLDIKSDLTEIREELNWTKEHSHSKMHLDKLEEIDSKLFDISLSMPE</sequence>
<name>A0ABP3N9C4_9GAMM</name>
<protein>
    <submittedName>
        <fullName evidence="1">Uncharacterized protein</fullName>
    </submittedName>
</protein>
<evidence type="ECO:0000313" key="2">
    <source>
        <dbReference type="Proteomes" id="UP001501169"/>
    </source>
</evidence>
<gene>
    <name evidence="1" type="ORF">GCM10009098_02940</name>
</gene>
<accession>A0ABP3N9C4</accession>
<evidence type="ECO:0000313" key="1">
    <source>
        <dbReference type="EMBL" id="GAA0538817.1"/>
    </source>
</evidence>
<reference evidence="2" key="1">
    <citation type="journal article" date="2019" name="Int. J. Syst. Evol. Microbiol.">
        <title>The Global Catalogue of Microorganisms (GCM) 10K type strain sequencing project: providing services to taxonomists for standard genome sequencing and annotation.</title>
        <authorList>
            <consortium name="The Broad Institute Genomics Platform"/>
            <consortium name="The Broad Institute Genome Sequencing Center for Infectious Disease"/>
            <person name="Wu L."/>
            <person name="Ma J."/>
        </authorList>
    </citation>
    <scope>NUCLEOTIDE SEQUENCE [LARGE SCALE GENOMIC DNA]</scope>
    <source>
        <strain evidence="2">JCM 14331</strain>
    </source>
</reference>
<dbReference type="RefSeq" id="WP_226765778.1">
    <property type="nucleotide sequence ID" value="NZ_BAAAEO010000001.1"/>
</dbReference>
<comment type="caution">
    <text evidence="1">The sequence shown here is derived from an EMBL/GenBank/DDBJ whole genome shotgun (WGS) entry which is preliminary data.</text>
</comment>
<dbReference type="EMBL" id="BAAAEO010000001">
    <property type="protein sequence ID" value="GAA0538817.1"/>
    <property type="molecule type" value="Genomic_DNA"/>
</dbReference>
<keyword evidence="2" id="KW-1185">Reference proteome</keyword>
<dbReference type="Proteomes" id="UP001501169">
    <property type="component" value="Unassembled WGS sequence"/>
</dbReference>
<proteinExistence type="predicted"/>
<organism evidence="1 2">
    <name type="scientific">Rheinheimera aquimaris</name>
    <dbReference type="NCBI Taxonomy" id="412437"/>
    <lineage>
        <taxon>Bacteria</taxon>
        <taxon>Pseudomonadati</taxon>
        <taxon>Pseudomonadota</taxon>
        <taxon>Gammaproteobacteria</taxon>
        <taxon>Chromatiales</taxon>
        <taxon>Chromatiaceae</taxon>
        <taxon>Rheinheimera</taxon>
    </lineage>
</organism>